<accession>A0A9P6FYK9</accession>
<evidence type="ECO:0000313" key="3">
    <source>
        <dbReference type="Proteomes" id="UP000780801"/>
    </source>
</evidence>
<proteinExistence type="predicted"/>
<evidence type="ECO:0000256" key="1">
    <source>
        <dbReference type="SAM" id="MobiDB-lite"/>
    </source>
</evidence>
<dbReference type="Gene3D" id="3.30.420.40">
    <property type="match status" value="1"/>
</dbReference>
<dbReference type="FunFam" id="3.30.420.40:FF:000058">
    <property type="entry name" value="Putative actin-related protein 5"/>
    <property type="match status" value="1"/>
</dbReference>
<feature type="region of interest" description="Disordered" evidence="1">
    <location>
        <begin position="1"/>
        <end position="40"/>
    </location>
</feature>
<name>A0A9P6FYK9_9FUNG</name>
<dbReference type="Proteomes" id="UP000780801">
    <property type="component" value="Unassembled WGS sequence"/>
</dbReference>
<dbReference type="SUPFAM" id="SSF53067">
    <property type="entry name" value="Actin-like ATPase domain"/>
    <property type="match status" value="1"/>
</dbReference>
<reference evidence="2" key="1">
    <citation type="journal article" date="2020" name="Fungal Divers.">
        <title>Resolving the Mortierellaceae phylogeny through synthesis of multi-gene phylogenetics and phylogenomics.</title>
        <authorList>
            <person name="Vandepol N."/>
            <person name="Liber J."/>
            <person name="Desiro A."/>
            <person name="Na H."/>
            <person name="Kennedy M."/>
            <person name="Barry K."/>
            <person name="Grigoriev I.V."/>
            <person name="Miller A.N."/>
            <person name="O'Donnell K."/>
            <person name="Stajich J.E."/>
            <person name="Bonito G."/>
        </authorList>
    </citation>
    <scope>NUCLEOTIDE SEQUENCE</scope>
    <source>
        <strain evidence="2">KOD1015</strain>
    </source>
</reference>
<evidence type="ECO:0000313" key="2">
    <source>
        <dbReference type="EMBL" id="KAF9583993.1"/>
    </source>
</evidence>
<dbReference type="PANTHER" id="PTHR11937">
    <property type="entry name" value="ACTIN"/>
    <property type="match status" value="1"/>
</dbReference>
<sequence>MDGVEDSHINKKARKGAHTGDDSSMSEDETDYNSGDKRAHSYSDEQILTMNNERFTVPEILFNPSDIGMEQAGIPEAIADAISSCDEEIQGMLYANIVLTGGNAKFPGFRQRVAHDLRHMAPAEYEVRVGIDKDPLGYAWKGAQRFASAEEFSTEYNNRIVTKAEYFEHGSSLCESRFRFKV</sequence>
<dbReference type="AlphaFoldDB" id="A0A9P6FYK9"/>
<organism evidence="2 3">
    <name type="scientific">Lunasporangiospora selenospora</name>
    <dbReference type="NCBI Taxonomy" id="979761"/>
    <lineage>
        <taxon>Eukaryota</taxon>
        <taxon>Fungi</taxon>
        <taxon>Fungi incertae sedis</taxon>
        <taxon>Mucoromycota</taxon>
        <taxon>Mortierellomycotina</taxon>
        <taxon>Mortierellomycetes</taxon>
        <taxon>Mortierellales</taxon>
        <taxon>Mortierellaceae</taxon>
        <taxon>Lunasporangiospora</taxon>
    </lineage>
</organism>
<gene>
    <name evidence="2" type="primary">ACTR6</name>
    <name evidence="2" type="ORF">BGW38_007930</name>
</gene>
<comment type="caution">
    <text evidence="2">The sequence shown here is derived from an EMBL/GenBank/DDBJ whole genome shotgun (WGS) entry which is preliminary data.</text>
</comment>
<dbReference type="EMBL" id="JAABOA010000532">
    <property type="protein sequence ID" value="KAF9583993.1"/>
    <property type="molecule type" value="Genomic_DNA"/>
</dbReference>
<dbReference type="InterPro" id="IPR043129">
    <property type="entry name" value="ATPase_NBD"/>
</dbReference>
<protein>
    <submittedName>
        <fullName evidence="2">Actin- protein 6</fullName>
    </submittedName>
</protein>
<keyword evidence="3" id="KW-1185">Reference proteome</keyword>
<dbReference type="InterPro" id="IPR004000">
    <property type="entry name" value="Actin"/>
</dbReference>
<dbReference type="OrthoDB" id="6220758at2759"/>
<dbReference type="Pfam" id="PF00022">
    <property type="entry name" value="Actin"/>
    <property type="match status" value="1"/>
</dbReference>